<name>A0ABW6XSR8_9ACTN</name>
<dbReference type="Proteomes" id="UP001602370">
    <property type="component" value="Unassembled WGS sequence"/>
</dbReference>
<keyword evidence="2" id="KW-1185">Reference proteome</keyword>
<sequence>MPPRTATAARRATPGTAPASLPWAARAMTTPTAMIPTTRTEAV</sequence>
<reference evidence="1 2" key="1">
    <citation type="submission" date="2024-10" db="EMBL/GenBank/DDBJ databases">
        <title>The Natural Products Discovery Center: Release of the First 8490 Sequenced Strains for Exploring Actinobacteria Biosynthetic Diversity.</title>
        <authorList>
            <person name="Kalkreuter E."/>
            <person name="Kautsar S.A."/>
            <person name="Yang D."/>
            <person name="Bader C.D."/>
            <person name="Teijaro C.N."/>
            <person name="Fluegel L."/>
            <person name="Davis C.M."/>
            <person name="Simpson J.R."/>
            <person name="Lauterbach L."/>
            <person name="Steele A.D."/>
            <person name="Gui C."/>
            <person name="Meng S."/>
            <person name="Li G."/>
            <person name="Viehrig K."/>
            <person name="Ye F."/>
            <person name="Su P."/>
            <person name="Kiefer A.F."/>
            <person name="Nichols A."/>
            <person name="Cepeda A.J."/>
            <person name="Yan W."/>
            <person name="Fan B."/>
            <person name="Jiang Y."/>
            <person name="Adhikari A."/>
            <person name="Zheng C.-J."/>
            <person name="Schuster L."/>
            <person name="Cowan T.M."/>
            <person name="Smanski M.J."/>
            <person name="Chevrette M.G."/>
            <person name="De Carvalho L.P.S."/>
            <person name="Shen B."/>
        </authorList>
    </citation>
    <scope>NUCLEOTIDE SEQUENCE [LARGE SCALE GENOMIC DNA]</scope>
    <source>
        <strain evidence="1 2">NPDC012605</strain>
    </source>
</reference>
<gene>
    <name evidence="1" type="ORF">ACFY8C_19710</name>
</gene>
<evidence type="ECO:0000313" key="1">
    <source>
        <dbReference type="EMBL" id="MFF5920544.1"/>
    </source>
</evidence>
<comment type="caution">
    <text evidence="1">The sequence shown here is derived from an EMBL/GenBank/DDBJ whole genome shotgun (WGS) entry which is preliminary data.</text>
</comment>
<organism evidence="1 2">
    <name type="scientific">Streptomyces flavochromogenes</name>
    <dbReference type="NCBI Taxonomy" id="68199"/>
    <lineage>
        <taxon>Bacteria</taxon>
        <taxon>Bacillati</taxon>
        <taxon>Actinomycetota</taxon>
        <taxon>Actinomycetes</taxon>
        <taxon>Kitasatosporales</taxon>
        <taxon>Streptomycetaceae</taxon>
        <taxon>Streptomyces</taxon>
    </lineage>
</organism>
<evidence type="ECO:0000313" key="2">
    <source>
        <dbReference type="Proteomes" id="UP001602370"/>
    </source>
</evidence>
<protein>
    <submittedName>
        <fullName evidence="1">Uncharacterized protein</fullName>
    </submittedName>
</protein>
<proteinExistence type="predicted"/>
<accession>A0ABW6XSR8</accession>
<dbReference type="EMBL" id="JBIBDZ010000005">
    <property type="protein sequence ID" value="MFF5920544.1"/>
    <property type="molecule type" value="Genomic_DNA"/>
</dbReference>
<dbReference type="RefSeq" id="WP_280922602.1">
    <property type="nucleotide sequence ID" value="NZ_JBIBDZ010000005.1"/>
</dbReference>